<name>A0A8H4ETQ7_GIGMA</name>
<dbReference type="OrthoDB" id="2341031at2759"/>
<organism evidence="1 2">
    <name type="scientific">Gigaspora margarita</name>
    <dbReference type="NCBI Taxonomy" id="4874"/>
    <lineage>
        <taxon>Eukaryota</taxon>
        <taxon>Fungi</taxon>
        <taxon>Fungi incertae sedis</taxon>
        <taxon>Mucoromycota</taxon>
        <taxon>Glomeromycotina</taxon>
        <taxon>Glomeromycetes</taxon>
        <taxon>Diversisporales</taxon>
        <taxon>Gigasporaceae</taxon>
        <taxon>Gigaspora</taxon>
    </lineage>
</organism>
<accession>A0A8H4ETQ7</accession>
<evidence type="ECO:0000313" key="1">
    <source>
        <dbReference type="EMBL" id="KAF0552288.1"/>
    </source>
</evidence>
<gene>
    <name evidence="1" type="ORF">F8M41_022055</name>
</gene>
<proteinExistence type="predicted"/>
<reference evidence="1 2" key="1">
    <citation type="journal article" date="2019" name="Environ. Microbiol.">
        <title>At the nexus of three kingdoms: the genome of the mycorrhizal fungus Gigaspora margarita provides insights into plant, endobacterial and fungal interactions.</title>
        <authorList>
            <person name="Venice F."/>
            <person name="Ghignone S."/>
            <person name="Salvioli di Fossalunga A."/>
            <person name="Amselem J."/>
            <person name="Novero M."/>
            <person name="Xianan X."/>
            <person name="Sedzielewska Toro K."/>
            <person name="Morin E."/>
            <person name="Lipzen A."/>
            <person name="Grigoriev I.V."/>
            <person name="Henrissat B."/>
            <person name="Martin F.M."/>
            <person name="Bonfante P."/>
        </authorList>
    </citation>
    <scope>NUCLEOTIDE SEQUENCE [LARGE SCALE GENOMIC DNA]</scope>
    <source>
        <strain evidence="1 2">BEG34</strain>
    </source>
</reference>
<comment type="caution">
    <text evidence="1">The sequence shown here is derived from an EMBL/GenBank/DDBJ whole genome shotgun (WGS) entry which is preliminary data.</text>
</comment>
<dbReference type="Proteomes" id="UP000439903">
    <property type="component" value="Unassembled WGS sequence"/>
</dbReference>
<dbReference type="AlphaFoldDB" id="A0A8H4ETQ7"/>
<evidence type="ECO:0000313" key="2">
    <source>
        <dbReference type="Proteomes" id="UP000439903"/>
    </source>
</evidence>
<dbReference type="EMBL" id="WTPW01000068">
    <property type="protein sequence ID" value="KAF0552288.1"/>
    <property type="molecule type" value="Genomic_DNA"/>
</dbReference>
<protein>
    <submittedName>
        <fullName evidence="1">Uncharacterized protein</fullName>
    </submittedName>
</protein>
<sequence length="150" mass="16794">MPAKLSTICYIHSCTERIAREFIIKEVTGIVRLQDDVPTKIIYLNVKAFLPINKLTNDLIEPFETGDVVSATSIKTLNFNFNTMPAIGINSVIVGVTTQTVKEIEGNLILEFHIDERIGDKEASNFTIEAKYSSNNKYLSHKMTSINQNA</sequence>
<keyword evidence="2" id="KW-1185">Reference proteome</keyword>